<dbReference type="AlphaFoldDB" id="A0AAN9FU96"/>
<reference evidence="6 7" key="1">
    <citation type="submission" date="2023-11" db="EMBL/GenBank/DDBJ databases">
        <title>Halocaridina rubra genome assembly.</title>
        <authorList>
            <person name="Smith C."/>
        </authorList>
    </citation>
    <scope>NUCLEOTIDE SEQUENCE [LARGE SCALE GENOMIC DNA]</scope>
    <source>
        <strain evidence="6">EP-1</strain>
        <tissue evidence="6">Whole</tissue>
    </source>
</reference>
<evidence type="ECO:0000256" key="3">
    <source>
        <dbReference type="ARBA" id="ARBA00022490"/>
    </source>
</evidence>
<keyword evidence="4" id="KW-0539">Nucleus</keyword>
<protein>
    <submittedName>
        <fullName evidence="6">Uncharacterized protein</fullName>
    </submittedName>
</protein>
<comment type="caution">
    <text evidence="6">The sequence shown here is derived from an EMBL/GenBank/DDBJ whole genome shotgun (WGS) entry which is preliminary data.</text>
</comment>
<keyword evidence="7" id="KW-1185">Reference proteome</keyword>
<evidence type="ECO:0000256" key="2">
    <source>
        <dbReference type="ARBA" id="ARBA00004496"/>
    </source>
</evidence>
<organism evidence="6 7">
    <name type="scientific">Halocaridina rubra</name>
    <name type="common">Hawaiian red shrimp</name>
    <dbReference type="NCBI Taxonomy" id="373956"/>
    <lineage>
        <taxon>Eukaryota</taxon>
        <taxon>Metazoa</taxon>
        <taxon>Ecdysozoa</taxon>
        <taxon>Arthropoda</taxon>
        <taxon>Crustacea</taxon>
        <taxon>Multicrustacea</taxon>
        <taxon>Malacostraca</taxon>
        <taxon>Eumalacostraca</taxon>
        <taxon>Eucarida</taxon>
        <taxon>Decapoda</taxon>
        <taxon>Pleocyemata</taxon>
        <taxon>Caridea</taxon>
        <taxon>Atyoidea</taxon>
        <taxon>Atyidae</taxon>
        <taxon>Halocaridina</taxon>
    </lineage>
</organism>
<dbReference type="GO" id="GO:0035329">
    <property type="term" value="P:hippo signaling"/>
    <property type="evidence" value="ECO:0007669"/>
    <property type="project" value="TreeGrafter"/>
</dbReference>
<evidence type="ECO:0000313" key="7">
    <source>
        <dbReference type="Proteomes" id="UP001381693"/>
    </source>
</evidence>
<feature type="region of interest" description="Disordered" evidence="5">
    <location>
        <begin position="98"/>
        <end position="125"/>
    </location>
</feature>
<evidence type="ECO:0000313" key="6">
    <source>
        <dbReference type="EMBL" id="KAK7086629.1"/>
    </source>
</evidence>
<dbReference type="GO" id="GO:0045944">
    <property type="term" value="P:positive regulation of transcription by RNA polymerase II"/>
    <property type="evidence" value="ECO:0007669"/>
    <property type="project" value="TreeGrafter"/>
</dbReference>
<dbReference type="PANTHER" id="PTHR17616">
    <property type="entry name" value="YES-ASSOCIATED PROTEIN YAP1 FAMILY MEMBER"/>
    <property type="match status" value="1"/>
</dbReference>
<gene>
    <name evidence="6" type="ORF">SK128_006915</name>
</gene>
<feature type="compositionally biased region" description="Low complexity" evidence="5">
    <location>
        <begin position="102"/>
        <end position="125"/>
    </location>
</feature>
<accession>A0AAN9FU96</accession>
<evidence type="ECO:0000256" key="1">
    <source>
        <dbReference type="ARBA" id="ARBA00004123"/>
    </source>
</evidence>
<dbReference type="Proteomes" id="UP001381693">
    <property type="component" value="Unassembled WGS sequence"/>
</dbReference>
<feature type="non-terminal residue" evidence="6">
    <location>
        <position position="205"/>
    </location>
</feature>
<name>A0AAN9FU96_HALRR</name>
<keyword evidence="3" id="KW-0963">Cytoplasm</keyword>
<feature type="region of interest" description="Disordered" evidence="5">
    <location>
        <begin position="17"/>
        <end position="55"/>
    </location>
</feature>
<dbReference type="GO" id="GO:0005634">
    <property type="term" value="C:nucleus"/>
    <property type="evidence" value="ECO:0007669"/>
    <property type="project" value="UniProtKB-SubCell"/>
</dbReference>
<dbReference type="InterPro" id="IPR051583">
    <property type="entry name" value="YAP1"/>
</dbReference>
<dbReference type="GO" id="GO:0003713">
    <property type="term" value="F:transcription coactivator activity"/>
    <property type="evidence" value="ECO:0007669"/>
    <property type="project" value="TreeGrafter"/>
</dbReference>
<feature type="compositionally biased region" description="Low complexity" evidence="5">
    <location>
        <begin position="27"/>
        <end position="43"/>
    </location>
</feature>
<evidence type="ECO:0000256" key="4">
    <source>
        <dbReference type="ARBA" id="ARBA00023242"/>
    </source>
</evidence>
<dbReference type="EMBL" id="JAXCGZ010000127">
    <property type="protein sequence ID" value="KAK7086629.1"/>
    <property type="molecule type" value="Genomic_DNA"/>
</dbReference>
<sequence length="205" mass="22192">MSCTVARRLQAAAVLNGVQPPQHSQAGSQNSGNQNPPSQQPQQISHQLPPLAPSGNSAAVLRARQLRLQHLQVEHERLRHRQAENNKMEHSLRMSLREEAGQQQLQQQTAQTAQQSIPTSQQQAQGSDLMLNNAGLTLSPAPQSVTPVTTSVTTAADPFIATTQDFHSRQESADSGLGLGTNYSLPHTPEDFLASMEDVEITPSD</sequence>
<proteinExistence type="predicted"/>
<evidence type="ECO:0000256" key="5">
    <source>
        <dbReference type="SAM" id="MobiDB-lite"/>
    </source>
</evidence>
<comment type="subcellular location">
    <subcellularLocation>
        <location evidence="2">Cytoplasm</location>
    </subcellularLocation>
    <subcellularLocation>
        <location evidence="1">Nucleus</location>
    </subcellularLocation>
</comment>
<dbReference type="GO" id="GO:0005737">
    <property type="term" value="C:cytoplasm"/>
    <property type="evidence" value="ECO:0007669"/>
    <property type="project" value="UniProtKB-SubCell"/>
</dbReference>
<dbReference type="PANTHER" id="PTHR17616:SF8">
    <property type="entry name" value="TRANSCRIPTIONAL COACTIVATOR YORKIE"/>
    <property type="match status" value="1"/>
</dbReference>